<dbReference type="NCBIfam" id="TIGR04183">
    <property type="entry name" value="Por_Secre_tail"/>
    <property type="match status" value="1"/>
</dbReference>
<feature type="chain" id="PRO_5022707013" evidence="8">
    <location>
        <begin position="19"/>
        <end position="375"/>
    </location>
</feature>
<comment type="subcellular location">
    <subcellularLocation>
        <location evidence="1">Secreted</location>
    </subcellularLocation>
</comment>
<dbReference type="InterPro" id="IPR029058">
    <property type="entry name" value="AB_hydrolase_fold"/>
</dbReference>
<evidence type="ECO:0000256" key="8">
    <source>
        <dbReference type="SAM" id="SignalP"/>
    </source>
</evidence>
<keyword evidence="5" id="KW-0378">Hydrolase</keyword>
<evidence type="ECO:0000313" key="11">
    <source>
        <dbReference type="EMBL" id="TXB66767.1"/>
    </source>
</evidence>
<name>A0A5C6RXD5_9FLAO</name>
<evidence type="ECO:0000256" key="5">
    <source>
        <dbReference type="ARBA" id="ARBA00022801"/>
    </source>
</evidence>
<dbReference type="OrthoDB" id="9764953at2"/>
<dbReference type="InterPro" id="IPR026444">
    <property type="entry name" value="Secre_tail"/>
</dbReference>
<keyword evidence="12" id="KW-1185">Reference proteome</keyword>
<keyword evidence="6" id="KW-0119">Carbohydrate metabolism</keyword>
<comment type="caution">
    <text evidence="11">The sequence shown here is derived from an EMBL/GenBank/DDBJ whole genome shotgun (WGS) entry which is preliminary data.</text>
</comment>
<evidence type="ECO:0000256" key="2">
    <source>
        <dbReference type="ARBA" id="ARBA00022525"/>
    </source>
</evidence>
<dbReference type="InterPro" id="IPR003140">
    <property type="entry name" value="PLipase/COase/thioEstase"/>
</dbReference>
<accession>A0A5C6RXD5</accession>
<keyword evidence="4 8" id="KW-0732">Signal</keyword>
<dbReference type="GO" id="GO:0005576">
    <property type="term" value="C:extracellular region"/>
    <property type="evidence" value="ECO:0007669"/>
    <property type="project" value="UniProtKB-SubCell"/>
</dbReference>
<evidence type="ECO:0000256" key="7">
    <source>
        <dbReference type="ARBA" id="ARBA00023326"/>
    </source>
</evidence>
<dbReference type="SUPFAM" id="SSF53474">
    <property type="entry name" value="alpha/beta-Hydrolases"/>
    <property type="match status" value="1"/>
</dbReference>
<evidence type="ECO:0000259" key="9">
    <source>
        <dbReference type="Pfam" id="PF02230"/>
    </source>
</evidence>
<evidence type="ECO:0000256" key="4">
    <source>
        <dbReference type="ARBA" id="ARBA00022729"/>
    </source>
</evidence>
<sequence>MKTTFLALLLFFVLNCFSQQTITDTIIHGGLHRTYILYVPASYNASNETPLVLNFHGYTSNSTEQMYYGDFRAIADTANFILVHPMGTLDGSSQPYWNSGWGGAVDDIGFTNALIDSLSAQYNINQSRVYSTGMSNGGFMSYTLACSLSNRIAAIASVTGTMNTNQSLTCSPQHPVPVMEIHGTADGTVPYNGTTGMSSVANTLNYWVGFNQTNSSPVFTNVPNISTTDGCTAEHYVYENGTNGVEVEHYKIINGGHTWPGAPVVVGTTNYDFNASEKIWQFFAQYDIYGKITPTAITEKSLSNVAIYPNPVSNQLTIENNEVVESVTILDLTGKVLMNKTTNTKTIEVSNLSIGIYFLKIKTKNSELVKKFVKE</sequence>
<keyword evidence="2" id="KW-0964">Secreted</keyword>
<dbReference type="EMBL" id="VOOS01000001">
    <property type="protein sequence ID" value="TXB66767.1"/>
    <property type="molecule type" value="Genomic_DNA"/>
</dbReference>
<dbReference type="PANTHER" id="PTHR38050">
    <property type="match status" value="1"/>
</dbReference>
<organism evidence="11 12">
    <name type="scientific">Vicingus serpentipes</name>
    <dbReference type="NCBI Taxonomy" id="1926625"/>
    <lineage>
        <taxon>Bacteria</taxon>
        <taxon>Pseudomonadati</taxon>
        <taxon>Bacteroidota</taxon>
        <taxon>Flavobacteriia</taxon>
        <taxon>Flavobacteriales</taxon>
        <taxon>Vicingaceae</taxon>
        <taxon>Vicingus</taxon>
    </lineage>
</organism>
<feature type="domain" description="Phospholipase/carboxylesterase/thioesterase" evidence="9">
    <location>
        <begin position="112"/>
        <end position="201"/>
    </location>
</feature>
<dbReference type="Pfam" id="PF02230">
    <property type="entry name" value="Abhydrolase_2"/>
    <property type="match status" value="1"/>
</dbReference>
<dbReference type="Proteomes" id="UP000321721">
    <property type="component" value="Unassembled WGS sequence"/>
</dbReference>
<dbReference type="GO" id="GO:0045493">
    <property type="term" value="P:xylan catabolic process"/>
    <property type="evidence" value="ECO:0007669"/>
    <property type="project" value="UniProtKB-KW"/>
</dbReference>
<evidence type="ECO:0000313" key="12">
    <source>
        <dbReference type="Proteomes" id="UP000321721"/>
    </source>
</evidence>
<evidence type="ECO:0000256" key="6">
    <source>
        <dbReference type="ARBA" id="ARBA00023277"/>
    </source>
</evidence>
<keyword evidence="7" id="KW-0624">Polysaccharide degradation</keyword>
<dbReference type="InterPro" id="IPR043595">
    <property type="entry name" value="FaeB/C/D"/>
</dbReference>
<dbReference type="GO" id="GO:0030600">
    <property type="term" value="F:feruloyl esterase activity"/>
    <property type="evidence" value="ECO:0007669"/>
    <property type="project" value="InterPro"/>
</dbReference>
<gene>
    <name evidence="11" type="ORF">FRY74_00870</name>
</gene>
<feature type="signal peptide" evidence="8">
    <location>
        <begin position="1"/>
        <end position="18"/>
    </location>
</feature>
<feature type="domain" description="Secretion system C-terminal sorting" evidence="10">
    <location>
        <begin position="307"/>
        <end position="373"/>
    </location>
</feature>
<dbReference type="Pfam" id="PF18962">
    <property type="entry name" value="Por_Secre_tail"/>
    <property type="match status" value="1"/>
</dbReference>
<dbReference type="PANTHER" id="PTHR38050:SF2">
    <property type="entry name" value="FERULOYL ESTERASE C-RELATED"/>
    <property type="match status" value="1"/>
</dbReference>
<dbReference type="Gene3D" id="3.40.50.1820">
    <property type="entry name" value="alpha/beta hydrolase"/>
    <property type="match status" value="1"/>
</dbReference>
<evidence type="ECO:0000256" key="3">
    <source>
        <dbReference type="ARBA" id="ARBA00022651"/>
    </source>
</evidence>
<evidence type="ECO:0000259" key="10">
    <source>
        <dbReference type="Pfam" id="PF18962"/>
    </source>
</evidence>
<evidence type="ECO:0000256" key="1">
    <source>
        <dbReference type="ARBA" id="ARBA00004613"/>
    </source>
</evidence>
<protein>
    <submittedName>
        <fullName evidence="11">T9SS type A sorting domain-containing protein</fullName>
    </submittedName>
</protein>
<proteinExistence type="predicted"/>
<dbReference type="RefSeq" id="WP_147097697.1">
    <property type="nucleotide sequence ID" value="NZ_VOOS01000001.1"/>
</dbReference>
<keyword evidence="3" id="KW-0858">Xylan degradation</keyword>
<reference evidence="11 12" key="1">
    <citation type="submission" date="2019-08" db="EMBL/GenBank/DDBJ databases">
        <title>Genome of Vicingus serpentipes NCIMB 15042.</title>
        <authorList>
            <person name="Bowman J.P."/>
        </authorList>
    </citation>
    <scope>NUCLEOTIDE SEQUENCE [LARGE SCALE GENOMIC DNA]</scope>
    <source>
        <strain evidence="11 12">NCIMB 15042</strain>
    </source>
</reference>
<dbReference type="AlphaFoldDB" id="A0A5C6RXD5"/>